<organism evidence="2 3">
    <name type="scientific">Candidatus Viridilinea mediisalina</name>
    <dbReference type="NCBI Taxonomy" id="2024553"/>
    <lineage>
        <taxon>Bacteria</taxon>
        <taxon>Bacillati</taxon>
        <taxon>Chloroflexota</taxon>
        <taxon>Chloroflexia</taxon>
        <taxon>Chloroflexales</taxon>
        <taxon>Chloroflexineae</taxon>
        <taxon>Oscillochloridaceae</taxon>
        <taxon>Candidatus Viridilinea</taxon>
    </lineage>
</organism>
<dbReference type="InterPro" id="IPR027417">
    <property type="entry name" value="P-loop_NTPase"/>
</dbReference>
<dbReference type="InterPro" id="IPR011646">
    <property type="entry name" value="KAP_P-loop"/>
</dbReference>
<comment type="caution">
    <text evidence="2">The sequence shown here is derived from an EMBL/GenBank/DDBJ whole genome shotgun (WGS) entry which is preliminary data.</text>
</comment>
<dbReference type="EMBL" id="NQWI01000154">
    <property type="protein sequence ID" value="PDW01029.1"/>
    <property type="molecule type" value="Genomic_DNA"/>
</dbReference>
<feature type="domain" description="KAP NTPase" evidence="1">
    <location>
        <begin position="25"/>
        <end position="394"/>
    </location>
</feature>
<evidence type="ECO:0000313" key="3">
    <source>
        <dbReference type="Proteomes" id="UP000220527"/>
    </source>
</evidence>
<evidence type="ECO:0000313" key="2">
    <source>
        <dbReference type="EMBL" id="PDW01029.1"/>
    </source>
</evidence>
<dbReference type="Proteomes" id="UP000220527">
    <property type="component" value="Unassembled WGS sequence"/>
</dbReference>
<dbReference type="OrthoDB" id="9795864at2"/>
<protein>
    <recommendedName>
        <fullName evidence="1">KAP NTPase domain-containing protein</fullName>
    </recommendedName>
</protein>
<dbReference type="PANTHER" id="PTHR22674:SF6">
    <property type="entry name" value="NTPASE KAP FAMILY P-LOOP DOMAIN-CONTAINING PROTEIN 1"/>
    <property type="match status" value="1"/>
</dbReference>
<dbReference type="Gene3D" id="3.40.50.300">
    <property type="entry name" value="P-loop containing nucleotide triphosphate hydrolases"/>
    <property type="match status" value="1"/>
</dbReference>
<dbReference type="InterPro" id="IPR052754">
    <property type="entry name" value="NTPase_KAP_P-loop"/>
</dbReference>
<proteinExistence type="predicted"/>
<accession>A0A2A6RE75</accession>
<dbReference type="PANTHER" id="PTHR22674">
    <property type="entry name" value="NTPASE, KAP FAMILY P-LOOP DOMAIN-CONTAINING 1"/>
    <property type="match status" value="1"/>
</dbReference>
<reference evidence="3" key="1">
    <citation type="submission" date="2017-08" db="EMBL/GenBank/DDBJ databases">
        <authorList>
            <person name="Grouzdev D.S."/>
            <person name="Gaisin V.A."/>
            <person name="Rysina M.S."/>
            <person name="Gorlenko V.M."/>
        </authorList>
    </citation>
    <scope>NUCLEOTIDE SEQUENCE [LARGE SCALE GENOMIC DNA]</scope>
    <source>
        <strain evidence="3">Kir15-3F</strain>
    </source>
</reference>
<sequence>MQGSLMTTPSGYGDLPATHDELGFTPAAQALAAIITEAEISDTPLTLGVYGPWGSGKTSLMQMILTDLDHNRCTTVWFDAWRYAQQEALWRALLLDVVEALRLLVERDATWLHGYIDHQNRLQPDQPPTSMDAEGCAATRATLTTRLDDLTASLYRSVEREENGALEFQWDAAGKLVANTVIRAGFSAIPILGQIGKAVEKAGEAAGAENYPDQLLNLFQRERLRVYREQVQSLEQFRTGMATLVNDLITSQKRRLVIFIDDLDRCLPEQAIGVLEAIKVLLDIRGCIFVLGVDREIIEHGIRVRYKEFALAEGHSGPFPVAERDYLEKIVQIPFTLPPLAPDAITAFLQQRLPTVKGLSDEERHEVAHLMTTGLLRNPRKVKRSFNIFRLHLRLDRAQGRTTPAGLLAKLTVIQTSFPDLYERIAKAPALLKSIEAIARGINLATPIPQELRDEMSQQDARLREMLHHAPWYELLSDTALAELVYQSRVTGKG</sequence>
<dbReference type="Pfam" id="PF07693">
    <property type="entry name" value="KAP_NTPase"/>
    <property type="match status" value="1"/>
</dbReference>
<name>A0A2A6RE75_9CHLR</name>
<dbReference type="AlphaFoldDB" id="A0A2A6RE75"/>
<dbReference type="SUPFAM" id="SSF52540">
    <property type="entry name" value="P-loop containing nucleoside triphosphate hydrolases"/>
    <property type="match status" value="1"/>
</dbReference>
<gene>
    <name evidence="2" type="ORF">CJ255_19705</name>
</gene>
<keyword evidence="3" id="KW-1185">Reference proteome</keyword>
<evidence type="ECO:0000259" key="1">
    <source>
        <dbReference type="Pfam" id="PF07693"/>
    </source>
</evidence>